<protein>
    <submittedName>
        <fullName evidence="2">Ovule protein</fullName>
    </submittedName>
</protein>
<dbReference type="Proteomes" id="UP000095281">
    <property type="component" value="Unplaced"/>
</dbReference>
<dbReference type="WBParaSite" id="MhA1_Contig253.frz3.gene3">
    <property type="protein sequence ID" value="MhA1_Contig253.frz3.gene3"/>
    <property type="gene ID" value="MhA1_Contig253.frz3.gene3"/>
</dbReference>
<evidence type="ECO:0000313" key="2">
    <source>
        <dbReference type="WBParaSite" id="MhA1_Contig253.frz3.gene3"/>
    </source>
</evidence>
<name>A0A1I8BJE2_MELHA</name>
<dbReference type="Gene3D" id="1.20.5.2650">
    <property type="match status" value="1"/>
</dbReference>
<dbReference type="AlphaFoldDB" id="A0A1I8BJE2"/>
<evidence type="ECO:0000313" key="1">
    <source>
        <dbReference type="Proteomes" id="UP000095281"/>
    </source>
</evidence>
<accession>A0A1I8BJE2</accession>
<keyword evidence="1" id="KW-1185">Reference proteome</keyword>
<proteinExistence type="predicted"/>
<reference evidence="2" key="1">
    <citation type="submission" date="2016-11" db="UniProtKB">
        <authorList>
            <consortium name="WormBaseParasite"/>
        </authorList>
    </citation>
    <scope>IDENTIFICATION</scope>
</reference>
<sequence length="73" mass="8677">MSYSAPHWLNNQKNLEGTKILDYQQQNKEASVKMPKIRHLVIPIALQHKHRRIALTNRRRQKHLEESAICHQT</sequence>
<organism evidence="1 2">
    <name type="scientific">Meloidogyne hapla</name>
    <name type="common">Root-knot nematode worm</name>
    <dbReference type="NCBI Taxonomy" id="6305"/>
    <lineage>
        <taxon>Eukaryota</taxon>
        <taxon>Metazoa</taxon>
        <taxon>Ecdysozoa</taxon>
        <taxon>Nematoda</taxon>
        <taxon>Chromadorea</taxon>
        <taxon>Rhabditida</taxon>
        <taxon>Tylenchina</taxon>
        <taxon>Tylenchomorpha</taxon>
        <taxon>Tylenchoidea</taxon>
        <taxon>Meloidogynidae</taxon>
        <taxon>Meloidogyninae</taxon>
        <taxon>Meloidogyne</taxon>
    </lineage>
</organism>